<evidence type="ECO:0000256" key="1">
    <source>
        <dbReference type="SAM" id="Phobius"/>
    </source>
</evidence>
<name>A0A2J8V7K3_PONAB</name>
<dbReference type="EMBL" id="NDHI03003430">
    <property type="protein sequence ID" value="PNJ53494.1"/>
    <property type="molecule type" value="Genomic_DNA"/>
</dbReference>
<keyword evidence="1" id="KW-0472">Membrane</keyword>
<evidence type="ECO:0000313" key="2">
    <source>
        <dbReference type="EMBL" id="PNJ53494.1"/>
    </source>
</evidence>
<feature type="transmembrane region" description="Helical" evidence="1">
    <location>
        <begin position="15"/>
        <end position="39"/>
    </location>
</feature>
<gene>
    <name evidence="2" type="ORF">CR201_G0021886</name>
</gene>
<proteinExistence type="predicted"/>
<protein>
    <submittedName>
        <fullName evidence="2">LYPD6B isoform 6</fullName>
    </submittedName>
</protein>
<comment type="caution">
    <text evidence="2">The sequence shown here is derived from an EMBL/GenBank/DDBJ whole genome shotgun (WGS) entry which is preliminary data.</text>
</comment>
<organism evidence="2">
    <name type="scientific">Pongo abelii</name>
    <name type="common">Sumatran orangutan</name>
    <name type="synonym">Pongo pygmaeus abelii</name>
    <dbReference type="NCBI Taxonomy" id="9601"/>
    <lineage>
        <taxon>Eukaryota</taxon>
        <taxon>Metazoa</taxon>
        <taxon>Chordata</taxon>
        <taxon>Craniata</taxon>
        <taxon>Vertebrata</taxon>
        <taxon>Euteleostomi</taxon>
        <taxon>Mammalia</taxon>
        <taxon>Eutheria</taxon>
        <taxon>Euarchontoglires</taxon>
        <taxon>Primates</taxon>
        <taxon>Haplorrhini</taxon>
        <taxon>Catarrhini</taxon>
        <taxon>Hominidae</taxon>
        <taxon>Pongo</taxon>
    </lineage>
</organism>
<keyword evidence="1" id="KW-1133">Transmembrane helix</keyword>
<accession>A0A2J8V7K3</accession>
<sequence length="54" mass="6221">MLYKSLDCPAHKVSMLFLCHTLAIAVVQIVIFSESWAFAKNINFYNVRPPLDHK</sequence>
<keyword evidence="1" id="KW-0812">Transmembrane</keyword>
<dbReference type="AlphaFoldDB" id="A0A2J8V7K3"/>
<reference evidence="2" key="1">
    <citation type="submission" date="2017-12" db="EMBL/GenBank/DDBJ databases">
        <title>High-resolution comparative analysis of great ape genomes.</title>
        <authorList>
            <person name="Pollen A."/>
            <person name="Hastie A."/>
            <person name="Hormozdiari F."/>
            <person name="Dougherty M."/>
            <person name="Liu R."/>
            <person name="Chaisson M."/>
            <person name="Hoppe E."/>
            <person name="Hill C."/>
            <person name="Pang A."/>
            <person name="Hillier L."/>
            <person name="Baker C."/>
            <person name="Armstrong J."/>
            <person name="Shendure J."/>
            <person name="Paten B."/>
            <person name="Wilson R."/>
            <person name="Chao H."/>
            <person name="Schneider V."/>
            <person name="Ventura M."/>
            <person name="Kronenberg Z."/>
            <person name="Murali S."/>
            <person name="Gordon D."/>
            <person name="Cantsilieris S."/>
            <person name="Munson K."/>
            <person name="Nelson B."/>
            <person name="Raja A."/>
            <person name="Underwood J."/>
            <person name="Diekhans M."/>
            <person name="Fiddes I."/>
            <person name="Haussler D."/>
            <person name="Eichler E."/>
        </authorList>
    </citation>
    <scope>NUCLEOTIDE SEQUENCE [LARGE SCALE GENOMIC DNA]</scope>
    <source>
        <strain evidence="2">Susie</strain>
    </source>
</reference>